<gene>
    <name evidence="1" type="ORF">OTI717_LOCUS39855</name>
</gene>
<feature type="non-terminal residue" evidence="1">
    <location>
        <position position="18"/>
    </location>
</feature>
<sequence length="18" mass="2295">MSSFHRIRQTWRRSLGYL</sequence>
<dbReference type="EMBL" id="CAJOAX010028296">
    <property type="protein sequence ID" value="CAF4234341.1"/>
    <property type="molecule type" value="Genomic_DNA"/>
</dbReference>
<reference evidence="1" key="1">
    <citation type="submission" date="2021-02" db="EMBL/GenBank/DDBJ databases">
        <authorList>
            <person name="Nowell W R."/>
        </authorList>
    </citation>
    <scope>NUCLEOTIDE SEQUENCE</scope>
</reference>
<accession>A0A820DLP4</accession>
<evidence type="ECO:0000313" key="1">
    <source>
        <dbReference type="EMBL" id="CAF4234341.1"/>
    </source>
</evidence>
<proteinExistence type="predicted"/>
<dbReference type="AlphaFoldDB" id="A0A820DLP4"/>
<name>A0A820DLP4_9BILA</name>
<evidence type="ECO:0000313" key="2">
    <source>
        <dbReference type="Proteomes" id="UP000663823"/>
    </source>
</evidence>
<dbReference type="Proteomes" id="UP000663823">
    <property type="component" value="Unassembled WGS sequence"/>
</dbReference>
<organism evidence="1 2">
    <name type="scientific">Rotaria sordida</name>
    <dbReference type="NCBI Taxonomy" id="392033"/>
    <lineage>
        <taxon>Eukaryota</taxon>
        <taxon>Metazoa</taxon>
        <taxon>Spiralia</taxon>
        <taxon>Gnathifera</taxon>
        <taxon>Rotifera</taxon>
        <taxon>Eurotatoria</taxon>
        <taxon>Bdelloidea</taxon>
        <taxon>Philodinida</taxon>
        <taxon>Philodinidae</taxon>
        <taxon>Rotaria</taxon>
    </lineage>
</organism>
<comment type="caution">
    <text evidence="1">The sequence shown here is derived from an EMBL/GenBank/DDBJ whole genome shotgun (WGS) entry which is preliminary data.</text>
</comment>
<protein>
    <submittedName>
        <fullName evidence="1">Uncharacterized protein</fullName>
    </submittedName>
</protein>